<evidence type="ECO:0000313" key="9">
    <source>
        <dbReference type="EMBL" id="PWN97263.1"/>
    </source>
</evidence>
<dbReference type="GO" id="GO:0034982">
    <property type="term" value="P:mitochondrial protein processing"/>
    <property type="evidence" value="ECO:0007669"/>
    <property type="project" value="TreeGrafter"/>
</dbReference>
<sequence>RSVRWKDELMRTSPMLRFMTKHLALVSCPVDGASRTDGTGIMILPCAPGAAGGFGPNEPREHSAILICGNRMMDKGHLEDTLAHEMTHFWDHCRFKVDWDDLRHVACSEVRAASLSGDCSMKREMWKNRNYNFVKGHQTCVRRRAALSVAMHPKCKDQEQAESIVDQVFNSCFRDTRPFDE</sequence>
<dbReference type="PANTHER" id="PTHR21711:SF0">
    <property type="entry name" value="MITOCHONDRIAL INNER MEMBRANE PROTEASE ATP23 HOMOLOG"/>
    <property type="match status" value="1"/>
</dbReference>
<dbReference type="RefSeq" id="XP_025597542.1">
    <property type="nucleotide sequence ID" value="XM_025739871.1"/>
</dbReference>
<keyword evidence="4 8" id="KW-0645">Protease</keyword>
<keyword evidence="6 8" id="KW-0378">Hydrolase</keyword>
<evidence type="ECO:0000256" key="6">
    <source>
        <dbReference type="ARBA" id="ARBA00022801"/>
    </source>
</evidence>
<comment type="function">
    <text evidence="8">Has a dual role in the assembly of mitochondrial ATPase.</text>
</comment>
<organism evidence="9 10">
    <name type="scientific">Tilletiopsis washingtonensis</name>
    <dbReference type="NCBI Taxonomy" id="58919"/>
    <lineage>
        <taxon>Eukaryota</taxon>
        <taxon>Fungi</taxon>
        <taxon>Dikarya</taxon>
        <taxon>Basidiomycota</taxon>
        <taxon>Ustilaginomycotina</taxon>
        <taxon>Exobasidiomycetes</taxon>
        <taxon>Entylomatales</taxon>
        <taxon>Entylomatales incertae sedis</taxon>
        <taxon>Tilletiopsis</taxon>
    </lineage>
</organism>
<evidence type="ECO:0000256" key="2">
    <source>
        <dbReference type="ARBA" id="ARBA00009915"/>
    </source>
</evidence>
<keyword evidence="5 8" id="KW-0479">Metal-binding</keyword>
<evidence type="ECO:0000256" key="8">
    <source>
        <dbReference type="RuleBase" id="RU364057"/>
    </source>
</evidence>
<protein>
    <recommendedName>
        <fullName evidence="3 8">Mitochondrial inner membrane protease ATP23</fullName>
        <ecNumber evidence="8">3.4.24.-</ecNumber>
    </recommendedName>
</protein>
<dbReference type="AlphaFoldDB" id="A0A316ZAN4"/>
<dbReference type="EC" id="3.4.24.-" evidence="8"/>
<dbReference type="GO" id="GO:0005743">
    <property type="term" value="C:mitochondrial inner membrane"/>
    <property type="evidence" value="ECO:0007669"/>
    <property type="project" value="UniProtKB-SubCell"/>
</dbReference>
<keyword evidence="7 8" id="KW-0482">Metalloprotease</keyword>
<gene>
    <name evidence="9" type="ORF">FA09DRAFT_284633</name>
</gene>
<dbReference type="GO" id="GO:0046872">
    <property type="term" value="F:metal ion binding"/>
    <property type="evidence" value="ECO:0007669"/>
    <property type="project" value="UniProtKB-KW"/>
</dbReference>
<dbReference type="STRING" id="58919.A0A316ZAN4"/>
<comment type="subcellular location">
    <subcellularLocation>
        <location evidence="1 8">Mitochondrion inner membrane</location>
        <topology evidence="1 8">Peripheral membrane protein</topology>
        <orientation evidence="1 8">Intermembrane side</orientation>
    </subcellularLocation>
</comment>
<dbReference type="Proteomes" id="UP000245946">
    <property type="component" value="Unassembled WGS sequence"/>
</dbReference>
<dbReference type="OrthoDB" id="285308at2759"/>
<feature type="non-terminal residue" evidence="9">
    <location>
        <position position="1"/>
    </location>
</feature>
<reference evidence="9 10" key="1">
    <citation type="journal article" date="2018" name="Mol. Biol. Evol.">
        <title>Broad Genomic Sampling Reveals a Smut Pathogenic Ancestry of the Fungal Clade Ustilaginomycotina.</title>
        <authorList>
            <person name="Kijpornyongpan T."/>
            <person name="Mondo S.J."/>
            <person name="Barry K."/>
            <person name="Sandor L."/>
            <person name="Lee J."/>
            <person name="Lipzen A."/>
            <person name="Pangilinan J."/>
            <person name="LaButti K."/>
            <person name="Hainaut M."/>
            <person name="Henrissat B."/>
            <person name="Grigoriev I.V."/>
            <person name="Spatafora J.W."/>
            <person name="Aime M.C."/>
        </authorList>
    </citation>
    <scope>NUCLEOTIDE SEQUENCE [LARGE SCALE GENOMIC DNA]</scope>
    <source>
        <strain evidence="9 10">MCA 4186</strain>
    </source>
</reference>
<keyword evidence="8" id="KW-0472">Membrane</keyword>
<proteinExistence type="inferred from homology"/>
<dbReference type="GO" id="GO:0004222">
    <property type="term" value="F:metalloendopeptidase activity"/>
    <property type="evidence" value="ECO:0007669"/>
    <property type="project" value="InterPro"/>
</dbReference>
<accession>A0A316ZAN4</accession>
<evidence type="ECO:0000256" key="5">
    <source>
        <dbReference type="ARBA" id="ARBA00022723"/>
    </source>
</evidence>
<name>A0A316ZAN4_9BASI</name>
<evidence type="ECO:0000256" key="1">
    <source>
        <dbReference type="ARBA" id="ARBA00004137"/>
    </source>
</evidence>
<feature type="non-terminal residue" evidence="9">
    <location>
        <position position="181"/>
    </location>
</feature>
<dbReference type="PANTHER" id="PTHR21711">
    <property type="entry name" value="MITOCHONDRIAL INNER MEMBRANE PROTEASE"/>
    <property type="match status" value="1"/>
</dbReference>
<evidence type="ECO:0000313" key="10">
    <source>
        <dbReference type="Proteomes" id="UP000245946"/>
    </source>
</evidence>
<evidence type="ECO:0000256" key="4">
    <source>
        <dbReference type="ARBA" id="ARBA00022670"/>
    </source>
</evidence>
<dbReference type="InterPro" id="IPR019165">
    <property type="entry name" value="Peptidase_M76_ATP23"/>
</dbReference>
<dbReference type="EMBL" id="KZ819295">
    <property type="protein sequence ID" value="PWN97263.1"/>
    <property type="molecule type" value="Genomic_DNA"/>
</dbReference>
<dbReference type="Pfam" id="PF09768">
    <property type="entry name" value="Peptidase_M76"/>
    <property type="match status" value="1"/>
</dbReference>
<comment type="similarity">
    <text evidence="2 8">Belongs to the peptidase M76 family.</text>
</comment>
<evidence type="ECO:0000256" key="3">
    <source>
        <dbReference type="ARBA" id="ARBA00014615"/>
    </source>
</evidence>
<evidence type="ECO:0000256" key="7">
    <source>
        <dbReference type="ARBA" id="ARBA00023049"/>
    </source>
</evidence>
<keyword evidence="8" id="KW-0999">Mitochondrion inner membrane</keyword>
<keyword evidence="10" id="KW-1185">Reference proteome</keyword>
<keyword evidence="8" id="KW-0496">Mitochondrion</keyword>
<dbReference type="GO" id="GO:0033615">
    <property type="term" value="P:mitochondrial proton-transporting ATP synthase complex assembly"/>
    <property type="evidence" value="ECO:0007669"/>
    <property type="project" value="TreeGrafter"/>
</dbReference>
<dbReference type="GeneID" id="37267417"/>